<feature type="region of interest" description="Disordered" evidence="1">
    <location>
        <begin position="535"/>
        <end position="560"/>
    </location>
</feature>
<feature type="region of interest" description="Disordered" evidence="1">
    <location>
        <begin position="581"/>
        <end position="623"/>
    </location>
</feature>
<keyword evidence="3" id="KW-1185">Reference proteome</keyword>
<accession>A0A9P5H9G6</accession>
<evidence type="ECO:0000313" key="2">
    <source>
        <dbReference type="EMBL" id="KAF7552771.1"/>
    </source>
</evidence>
<dbReference type="Proteomes" id="UP000722485">
    <property type="component" value="Unassembled WGS sequence"/>
</dbReference>
<feature type="region of interest" description="Disordered" evidence="1">
    <location>
        <begin position="693"/>
        <end position="712"/>
    </location>
</feature>
<evidence type="ECO:0000313" key="3">
    <source>
        <dbReference type="Proteomes" id="UP000722485"/>
    </source>
</evidence>
<sequence>MRTTALQAFAQGVQAGGLRSLFQELYLIGIAHEVKEWEPKTVDDTHSEEVRRTQDVNLLRQAFDELKKHSKSDSLPSLTLRVAVVRNGQKRILPVDKRGGAKSKIVWQCTIRTFNTALQALAMSKLQIKNLNLFNDPDLQQCSIACEQLDEIDWNNPGLTESLAALESLSISTCTRVVKFYKDYYETDDESELATSRSAAERQAEAEDASNFVGLSKLLSLCAGLENLELHYLYIRPTGGPSTISRSWGEKILQHVVDLERLPNLKRCRLRGFTIRETDLLEFIKRTRVRDLSLETPICGVKMPTPASLLLLTRHLDLFLPFFDLTAPLFPPTGPTQQAQADPLSSQTSHRCLLTDSSSALRPQPLPTDDSPDAVNKLPESGSINAILRAHCRTKLYVKPIYWTSDQLRLLGCQFSLNERPPKQRRDTAEPDNTPRVAQDKKASKSQPSRDLIRAARQMCTLSIPGFKRAAMHELLVAHGFQCQKSDQLSFRFSRRTVCSVLTDGVWSLNTAAPSLAYIDLYNLESLRKKRICHSKESTRGNRPVAALRKKKLRHHKPSNDAEDPYILAILIALAQEQRRMQQKQQKQQQKQQKQQKPQKQQKQPNEQKQKQQKQTTSAGEEGHKVSLIGVRWASPRTLYFYTAWIPSTFLDKLDRPSQFSPSRSISVSYHAVSLMGPKAPANLQTRLRRLLDDHKQQSTMEGLRTDDVKQG</sequence>
<reference evidence="2" key="1">
    <citation type="submission" date="2020-03" db="EMBL/GenBank/DDBJ databases">
        <title>Draft Genome Sequence of Cylindrodendrum hubeiense.</title>
        <authorList>
            <person name="Buettner E."/>
            <person name="Kellner H."/>
        </authorList>
    </citation>
    <scope>NUCLEOTIDE SEQUENCE</scope>
    <source>
        <strain evidence="2">IHI 201604</strain>
    </source>
</reference>
<feature type="region of interest" description="Disordered" evidence="1">
    <location>
        <begin position="357"/>
        <end position="377"/>
    </location>
</feature>
<comment type="caution">
    <text evidence="2">The sequence shown here is derived from an EMBL/GenBank/DDBJ whole genome shotgun (WGS) entry which is preliminary data.</text>
</comment>
<organism evidence="2 3">
    <name type="scientific">Cylindrodendrum hubeiense</name>
    <dbReference type="NCBI Taxonomy" id="595255"/>
    <lineage>
        <taxon>Eukaryota</taxon>
        <taxon>Fungi</taxon>
        <taxon>Dikarya</taxon>
        <taxon>Ascomycota</taxon>
        <taxon>Pezizomycotina</taxon>
        <taxon>Sordariomycetes</taxon>
        <taxon>Hypocreomycetidae</taxon>
        <taxon>Hypocreales</taxon>
        <taxon>Nectriaceae</taxon>
        <taxon>Cylindrodendrum</taxon>
    </lineage>
</organism>
<protein>
    <submittedName>
        <fullName evidence="2">Uncharacterized protein</fullName>
    </submittedName>
</protein>
<dbReference type="OrthoDB" id="5343483at2759"/>
<proteinExistence type="predicted"/>
<feature type="region of interest" description="Disordered" evidence="1">
    <location>
        <begin position="419"/>
        <end position="450"/>
    </location>
</feature>
<evidence type="ECO:0000256" key="1">
    <source>
        <dbReference type="SAM" id="MobiDB-lite"/>
    </source>
</evidence>
<name>A0A9P5H9G6_9HYPO</name>
<feature type="compositionally biased region" description="Low complexity" evidence="1">
    <location>
        <begin position="583"/>
        <end position="607"/>
    </location>
</feature>
<gene>
    <name evidence="2" type="ORF">G7Z17_g4092</name>
</gene>
<dbReference type="EMBL" id="JAANBB010000055">
    <property type="protein sequence ID" value="KAF7552771.1"/>
    <property type="molecule type" value="Genomic_DNA"/>
</dbReference>
<dbReference type="AlphaFoldDB" id="A0A9P5H9G6"/>
<feature type="compositionally biased region" description="Basic and acidic residues" evidence="1">
    <location>
        <begin position="420"/>
        <end position="429"/>
    </location>
</feature>
<feature type="compositionally biased region" description="Basic residues" evidence="1">
    <location>
        <begin position="548"/>
        <end position="557"/>
    </location>
</feature>